<reference evidence="2 3" key="1">
    <citation type="submission" date="2023-10" db="EMBL/GenBank/DDBJ databases">
        <authorList>
            <person name="Maclean D."/>
            <person name="Macfadyen A."/>
        </authorList>
    </citation>
    <scope>NUCLEOTIDE SEQUENCE [LARGE SCALE GENOMIC DNA]</scope>
</reference>
<accession>A0AAV1HRY0</accession>
<feature type="region of interest" description="Disordered" evidence="1">
    <location>
        <begin position="236"/>
        <end position="268"/>
    </location>
</feature>
<evidence type="ECO:0000313" key="2">
    <source>
        <dbReference type="EMBL" id="CAK0738199.1"/>
    </source>
</evidence>
<keyword evidence="3" id="KW-1185">Reference proteome</keyword>
<evidence type="ECO:0000313" key="3">
    <source>
        <dbReference type="Proteomes" id="UP001314263"/>
    </source>
</evidence>
<organism evidence="2 3">
    <name type="scientific">Coccomyxa viridis</name>
    <dbReference type="NCBI Taxonomy" id="1274662"/>
    <lineage>
        <taxon>Eukaryota</taxon>
        <taxon>Viridiplantae</taxon>
        <taxon>Chlorophyta</taxon>
        <taxon>core chlorophytes</taxon>
        <taxon>Trebouxiophyceae</taxon>
        <taxon>Trebouxiophyceae incertae sedis</taxon>
        <taxon>Coccomyxaceae</taxon>
        <taxon>Coccomyxa</taxon>
    </lineage>
</organism>
<comment type="caution">
    <text evidence="2">The sequence shown here is derived from an EMBL/GenBank/DDBJ whole genome shotgun (WGS) entry which is preliminary data.</text>
</comment>
<dbReference type="EMBL" id="CAUYUE010000002">
    <property type="protein sequence ID" value="CAK0738199.1"/>
    <property type="molecule type" value="Genomic_DNA"/>
</dbReference>
<dbReference type="AlphaFoldDB" id="A0AAV1HRY0"/>
<gene>
    <name evidence="2" type="ORF">CVIRNUC_001008</name>
</gene>
<dbReference type="Proteomes" id="UP001314263">
    <property type="component" value="Unassembled WGS sequence"/>
</dbReference>
<proteinExistence type="predicted"/>
<evidence type="ECO:0000256" key="1">
    <source>
        <dbReference type="SAM" id="MobiDB-lite"/>
    </source>
</evidence>
<name>A0AAV1HRY0_9CHLO</name>
<sequence>MVLQSVATGIVPVSITEFSVPPGTLYYGQALQYGAEVTSNPPFPGPFYWYNGTQTIATLPSLDNATTSGAFENGIGFSWNQTGTIAAGTYSTVHAVFPGAVMGNTTWSAADSRTTPLPDETFTVQPAPTMLTVSYTPFTLQNFTESILVNVTNTASSNALPEGPVYEVITADSDNSLVGNFSCKLTTLNANTVQAKLLSSFNAEQELTTGSYTAVYTYYPTSNFTQPDSLTLTFEITNLTPPPPPPLPPPPPPGGPAPAPPPPPPLAGNGSTTLVLEVYFSQVKDWLKMCQSRTLYFWATVSATTITTARPTQGPSDGNITFADAAGAIISQGPVQGVSVGHVGRAVSFEAQGGTYGLGTGTHTVMAYYAGSNDGVWLPSAASATYTIPTDCTQQSPPPSFQSNLGVAQEYAQGVVRSLVGGAPGTSIYGYGNNNGNEFGYPDGVAGYIPQPSLEANDNAGNVNSGVAVWGQNAAGQAGSMPMGSASGTSEQSG</sequence>
<feature type="compositionally biased region" description="Pro residues" evidence="1">
    <location>
        <begin position="240"/>
        <end position="266"/>
    </location>
</feature>
<protein>
    <recommendedName>
        <fullName evidence="4">Extracellular protein</fullName>
    </recommendedName>
</protein>
<evidence type="ECO:0008006" key="4">
    <source>
        <dbReference type="Google" id="ProtNLM"/>
    </source>
</evidence>